<dbReference type="InterPro" id="IPR011146">
    <property type="entry name" value="HIT-like"/>
</dbReference>
<gene>
    <name evidence="3" type="ORF">UFOPK2252_00212</name>
    <name evidence="2" type="ORF">UFOPK4171_00010</name>
</gene>
<dbReference type="GO" id="GO:0003824">
    <property type="term" value="F:catalytic activity"/>
    <property type="evidence" value="ECO:0007669"/>
    <property type="project" value="InterPro"/>
</dbReference>
<dbReference type="SUPFAM" id="SSF54197">
    <property type="entry name" value="HIT-like"/>
    <property type="match status" value="1"/>
</dbReference>
<dbReference type="EMBL" id="CAESAM010000001">
    <property type="protein sequence ID" value="CAB4331416.1"/>
    <property type="molecule type" value="Genomic_DNA"/>
</dbReference>
<dbReference type="Pfam" id="PF01230">
    <property type="entry name" value="HIT"/>
    <property type="match status" value="1"/>
</dbReference>
<feature type="domain" description="HIT" evidence="1">
    <location>
        <begin position="12"/>
        <end position="119"/>
    </location>
</feature>
<dbReference type="PROSITE" id="PS51084">
    <property type="entry name" value="HIT_2"/>
    <property type="match status" value="1"/>
</dbReference>
<dbReference type="PANTHER" id="PTHR23089">
    <property type="entry name" value="HISTIDINE TRIAD HIT PROTEIN"/>
    <property type="match status" value="1"/>
</dbReference>
<evidence type="ECO:0000259" key="1">
    <source>
        <dbReference type="PROSITE" id="PS51084"/>
    </source>
</evidence>
<dbReference type="InterPro" id="IPR036265">
    <property type="entry name" value="HIT-like_sf"/>
</dbReference>
<dbReference type="InterPro" id="IPR001310">
    <property type="entry name" value="Histidine_triad_HIT"/>
</dbReference>
<evidence type="ECO:0000313" key="2">
    <source>
        <dbReference type="EMBL" id="CAB4331416.1"/>
    </source>
</evidence>
<sequence>MAENAKVDANCLFCKIVSGQIPATIVKKSDRVTAFNDITPQAPTHILLIPNQHFENMAAVAKNDPSLVGEIISMADEIAIENGLESYRTNINTGAGAGQSVFHAHLHLLGGRAFAWPPG</sequence>
<proteinExistence type="predicted"/>
<reference evidence="2" key="1">
    <citation type="submission" date="2020-05" db="EMBL/GenBank/DDBJ databases">
        <authorList>
            <person name="Chiriac C."/>
            <person name="Salcher M."/>
            <person name="Ghai R."/>
            <person name="Kavagutti S V."/>
        </authorList>
    </citation>
    <scope>NUCLEOTIDE SEQUENCE</scope>
</reference>
<dbReference type="Gene3D" id="3.30.428.10">
    <property type="entry name" value="HIT-like"/>
    <property type="match status" value="1"/>
</dbReference>
<accession>A0A6J5YP42</accession>
<dbReference type="EMBL" id="CAEZWN010000010">
    <property type="protein sequence ID" value="CAB4649053.1"/>
    <property type="molecule type" value="Genomic_DNA"/>
</dbReference>
<protein>
    <submittedName>
        <fullName evidence="2">Unannotated protein</fullName>
    </submittedName>
</protein>
<evidence type="ECO:0000313" key="3">
    <source>
        <dbReference type="EMBL" id="CAB4649053.1"/>
    </source>
</evidence>
<name>A0A6J5YP42_9ZZZZ</name>
<dbReference type="CDD" id="cd01276">
    <property type="entry name" value="PKCI_related"/>
    <property type="match status" value="1"/>
</dbReference>
<organism evidence="2">
    <name type="scientific">freshwater metagenome</name>
    <dbReference type="NCBI Taxonomy" id="449393"/>
    <lineage>
        <taxon>unclassified sequences</taxon>
        <taxon>metagenomes</taxon>
        <taxon>ecological metagenomes</taxon>
    </lineage>
</organism>
<dbReference type="PRINTS" id="PR00332">
    <property type="entry name" value="HISTRIAD"/>
</dbReference>
<dbReference type="AlphaFoldDB" id="A0A6J5YP42"/>